<dbReference type="HOGENOM" id="CLU_000288_7_18_1"/>
<proteinExistence type="predicted"/>
<dbReference type="PROSITE" id="PS50011">
    <property type="entry name" value="PROTEIN_KINASE_DOM"/>
    <property type="match status" value="1"/>
</dbReference>
<dbReference type="Proteomes" id="UP000054166">
    <property type="component" value="Unassembled WGS sequence"/>
</dbReference>
<dbReference type="InterPro" id="IPR000719">
    <property type="entry name" value="Prot_kinase_dom"/>
</dbReference>
<sequence>MKHIKTLGGPLYAEVEKYLLKIAEGLKYLHSKSIVHGDLKGNHVLIDQDRHACLADFGLTGWADATQATSTSNHAEVSDVYAFACVSVESYTGKYPFYDIPRDPTVILKVMQGERLGRPACSIDRIMSNELWGLVNAC</sequence>
<dbReference type="Gene3D" id="1.10.510.10">
    <property type="entry name" value="Transferase(Phosphotransferase) domain 1"/>
    <property type="match status" value="1"/>
</dbReference>
<dbReference type="GO" id="GO:0004674">
    <property type="term" value="F:protein serine/threonine kinase activity"/>
    <property type="evidence" value="ECO:0007669"/>
    <property type="project" value="TreeGrafter"/>
</dbReference>
<dbReference type="OrthoDB" id="4062651at2759"/>
<organism evidence="2 3">
    <name type="scientific">Piloderma croceum (strain F 1598)</name>
    <dbReference type="NCBI Taxonomy" id="765440"/>
    <lineage>
        <taxon>Eukaryota</taxon>
        <taxon>Fungi</taxon>
        <taxon>Dikarya</taxon>
        <taxon>Basidiomycota</taxon>
        <taxon>Agaricomycotina</taxon>
        <taxon>Agaricomycetes</taxon>
        <taxon>Agaricomycetidae</taxon>
        <taxon>Atheliales</taxon>
        <taxon>Atheliaceae</taxon>
        <taxon>Piloderma</taxon>
    </lineage>
</organism>
<evidence type="ECO:0000259" key="1">
    <source>
        <dbReference type="PROSITE" id="PS50011"/>
    </source>
</evidence>
<accession>A0A0C3EY70</accession>
<dbReference type="SUPFAM" id="SSF56112">
    <property type="entry name" value="Protein kinase-like (PK-like)"/>
    <property type="match status" value="1"/>
</dbReference>
<keyword evidence="3" id="KW-1185">Reference proteome</keyword>
<dbReference type="AlphaFoldDB" id="A0A0C3EY70"/>
<dbReference type="Pfam" id="PF00069">
    <property type="entry name" value="Pkinase"/>
    <property type="match status" value="1"/>
</dbReference>
<dbReference type="GO" id="GO:0005524">
    <property type="term" value="F:ATP binding"/>
    <property type="evidence" value="ECO:0007669"/>
    <property type="project" value="InterPro"/>
</dbReference>
<dbReference type="InterPro" id="IPR051681">
    <property type="entry name" value="Ser/Thr_Kinases-Pseudokinases"/>
</dbReference>
<dbReference type="PANTHER" id="PTHR44329">
    <property type="entry name" value="SERINE/THREONINE-PROTEIN KINASE TNNI3K-RELATED"/>
    <property type="match status" value="1"/>
</dbReference>
<gene>
    <name evidence="2" type="ORF">PILCRDRAFT_829625</name>
</gene>
<dbReference type="STRING" id="765440.A0A0C3EY70"/>
<evidence type="ECO:0000313" key="3">
    <source>
        <dbReference type="Proteomes" id="UP000054166"/>
    </source>
</evidence>
<evidence type="ECO:0000313" key="2">
    <source>
        <dbReference type="EMBL" id="KIM72666.1"/>
    </source>
</evidence>
<dbReference type="InParanoid" id="A0A0C3EY70"/>
<dbReference type="EMBL" id="KN833114">
    <property type="protein sequence ID" value="KIM72666.1"/>
    <property type="molecule type" value="Genomic_DNA"/>
</dbReference>
<feature type="domain" description="Protein kinase" evidence="1">
    <location>
        <begin position="1"/>
        <end position="138"/>
    </location>
</feature>
<dbReference type="PANTHER" id="PTHR44329:SF214">
    <property type="entry name" value="PROTEIN KINASE DOMAIN-CONTAINING PROTEIN"/>
    <property type="match status" value="1"/>
</dbReference>
<name>A0A0C3EY70_PILCF</name>
<reference evidence="3" key="2">
    <citation type="submission" date="2015-01" db="EMBL/GenBank/DDBJ databases">
        <title>Evolutionary Origins and Diversification of the Mycorrhizal Mutualists.</title>
        <authorList>
            <consortium name="DOE Joint Genome Institute"/>
            <consortium name="Mycorrhizal Genomics Consortium"/>
            <person name="Kohler A."/>
            <person name="Kuo A."/>
            <person name="Nagy L.G."/>
            <person name="Floudas D."/>
            <person name="Copeland A."/>
            <person name="Barry K.W."/>
            <person name="Cichocki N."/>
            <person name="Veneault-Fourrey C."/>
            <person name="LaButti K."/>
            <person name="Lindquist E.A."/>
            <person name="Lipzen A."/>
            <person name="Lundell T."/>
            <person name="Morin E."/>
            <person name="Murat C."/>
            <person name="Riley R."/>
            <person name="Ohm R."/>
            <person name="Sun H."/>
            <person name="Tunlid A."/>
            <person name="Henrissat B."/>
            <person name="Grigoriev I.V."/>
            <person name="Hibbett D.S."/>
            <person name="Martin F."/>
        </authorList>
    </citation>
    <scope>NUCLEOTIDE SEQUENCE [LARGE SCALE GENOMIC DNA]</scope>
    <source>
        <strain evidence="3">F 1598</strain>
    </source>
</reference>
<dbReference type="InterPro" id="IPR011009">
    <property type="entry name" value="Kinase-like_dom_sf"/>
</dbReference>
<protein>
    <recommendedName>
        <fullName evidence="1">Protein kinase domain-containing protein</fullName>
    </recommendedName>
</protein>
<reference evidence="2 3" key="1">
    <citation type="submission" date="2014-04" db="EMBL/GenBank/DDBJ databases">
        <authorList>
            <consortium name="DOE Joint Genome Institute"/>
            <person name="Kuo A."/>
            <person name="Tarkka M."/>
            <person name="Buscot F."/>
            <person name="Kohler A."/>
            <person name="Nagy L.G."/>
            <person name="Floudas D."/>
            <person name="Copeland A."/>
            <person name="Barry K.W."/>
            <person name="Cichocki N."/>
            <person name="Veneault-Fourrey C."/>
            <person name="LaButti K."/>
            <person name="Lindquist E.A."/>
            <person name="Lipzen A."/>
            <person name="Lundell T."/>
            <person name="Morin E."/>
            <person name="Murat C."/>
            <person name="Sun H."/>
            <person name="Tunlid A."/>
            <person name="Henrissat B."/>
            <person name="Grigoriev I.V."/>
            <person name="Hibbett D.S."/>
            <person name="Martin F."/>
            <person name="Nordberg H.P."/>
            <person name="Cantor M.N."/>
            <person name="Hua S.X."/>
        </authorList>
    </citation>
    <scope>NUCLEOTIDE SEQUENCE [LARGE SCALE GENOMIC DNA]</scope>
    <source>
        <strain evidence="2 3">F 1598</strain>
    </source>
</reference>